<accession>A0ABT8F4D1</accession>
<evidence type="ECO:0000313" key="3">
    <source>
        <dbReference type="Proteomes" id="UP001168552"/>
    </source>
</evidence>
<keyword evidence="1" id="KW-0175">Coiled coil</keyword>
<dbReference type="RefSeq" id="WP_320003853.1">
    <property type="nucleotide sequence ID" value="NZ_JAUHJS010000003.1"/>
</dbReference>
<dbReference type="Proteomes" id="UP001168552">
    <property type="component" value="Unassembled WGS sequence"/>
</dbReference>
<sequence>MRNIPESFMIFREELQKVKQEKRLLQMKYEKQVQEMQEELSYLKEQIASQHTMIENAIEYANQLEQQLNQHR</sequence>
<proteinExistence type="predicted"/>
<organism evidence="2 3">
    <name type="scientific">Shiella aurantiaca</name>
    <dbReference type="NCBI Taxonomy" id="3058365"/>
    <lineage>
        <taxon>Bacteria</taxon>
        <taxon>Pseudomonadati</taxon>
        <taxon>Bacteroidota</taxon>
        <taxon>Cytophagia</taxon>
        <taxon>Cytophagales</taxon>
        <taxon>Shiellaceae</taxon>
        <taxon>Shiella</taxon>
    </lineage>
</organism>
<feature type="coiled-coil region" evidence="1">
    <location>
        <begin position="15"/>
        <end position="46"/>
    </location>
</feature>
<reference evidence="2" key="1">
    <citation type="submission" date="2023-06" db="EMBL/GenBank/DDBJ databases">
        <title>Cytophagales bacterium Strain LB-30, isolated from soil.</title>
        <authorList>
            <person name="Liu B."/>
        </authorList>
    </citation>
    <scope>NUCLEOTIDE SEQUENCE</scope>
    <source>
        <strain evidence="2">LB-30</strain>
    </source>
</reference>
<comment type="caution">
    <text evidence="2">The sequence shown here is derived from an EMBL/GenBank/DDBJ whole genome shotgun (WGS) entry which is preliminary data.</text>
</comment>
<name>A0ABT8F4D1_9BACT</name>
<keyword evidence="3" id="KW-1185">Reference proteome</keyword>
<evidence type="ECO:0000313" key="2">
    <source>
        <dbReference type="EMBL" id="MDN4165328.1"/>
    </source>
</evidence>
<evidence type="ECO:0000256" key="1">
    <source>
        <dbReference type="SAM" id="Coils"/>
    </source>
</evidence>
<gene>
    <name evidence="2" type="ORF">QWY31_07435</name>
</gene>
<protein>
    <submittedName>
        <fullName evidence="2">Uncharacterized protein</fullName>
    </submittedName>
</protein>
<dbReference type="EMBL" id="JAUHJS010000003">
    <property type="protein sequence ID" value="MDN4165328.1"/>
    <property type="molecule type" value="Genomic_DNA"/>
</dbReference>